<evidence type="ECO:0000256" key="1">
    <source>
        <dbReference type="ARBA" id="ARBA00022441"/>
    </source>
</evidence>
<keyword evidence="4" id="KW-1185">Reference proteome</keyword>
<dbReference type="PANTHER" id="PTHR46344:SF27">
    <property type="entry name" value="KELCH REPEAT SUPERFAMILY PROTEIN"/>
    <property type="match status" value="1"/>
</dbReference>
<dbReference type="KEGG" id="api:100571818"/>
<dbReference type="AlphaFoldDB" id="A0A8R2NJS1"/>
<dbReference type="InterPro" id="IPR006652">
    <property type="entry name" value="Kelch_1"/>
</dbReference>
<reference evidence="3" key="2">
    <citation type="submission" date="2022-06" db="UniProtKB">
        <authorList>
            <consortium name="EnsemblMetazoa"/>
        </authorList>
    </citation>
    <scope>IDENTIFICATION</scope>
</reference>
<keyword evidence="1" id="KW-0880">Kelch repeat</keyword>
<evidence type="ECO:0000313" key="3">
    <source>
        <dbReference type="EnsemblMetazoa" id="XP_029341315.1"/>
    </source>
</evidence>
<name>A0A8R2NJS1_ACYPI</name>
<dbReference type="SMART" id="SM00612">
    <property type="entry name" value="Kelch"/>
    <property type="match status" value="2"/>
</dbReference>
<evidence type="ECO:0000256" key="2">
    <source>
        <dbReference type="ARBA" id="ARBA00022737"/>
    </source>
</evidence>
<dbReference type="PANTHER" id="PTHR46344">
    <property type="entry name" value="OS02G0202900 PROTEIN"/>
    <property type="match status" value="1"/>
</dbReference>
<reference evidence="4" key="1">
    <citation type="submission" date="2010-06" db="EMBL/GenBank/DDBJ databases">
        <authorList>
            <person name="Jiang H."/>
            <person name="Abraham K."/>
            <person name="Ali S."/>
            <person name="Alsbrooks S.L."/>
            <person name="Anim B.N."/>
            <person name="Anosike U.S."/>
            <person name="Attaway T."/>
            <person name="Bandaranaike D.P."/>
            <person name="Battles P.K."/>
            <person name="Bell S.N."/>
            <person name="Bell A.V."/>
            <person name="Beltran B."/>
            <person name="Bickham C."/>
            <person name="Bustamante Y."/>
            <person name="Caleb T."/>
            <person name="Canada A."/>
            <person name="Cardenas V."/>
            <person name="Carter K."/>
            <person name="Chacko J."/>
            <person name="Chandrabose M.N."/>
            <person name="Chavez D."/>
            <person name="Chavez A."/>
            <person name="Chen L."/>
            <person name="Chu H.-S."/>
            <person name="Claassen K.J."/>
            <person name="Cockrell R."/>
            <person name="Collins M."/>
            <person name="Cooper J.A."/>
            <person name="Cree A."/>
            <person name="Curry S.M."/>
            <person name="Da Y."/>
            <person name="Dao M.D."/>
            <person name="Das B."/>
            <person name="Davila M.-L."/>
            <person name="Davy-Carroll L."/>
            <person name="Denson S."/>
            <person name="Dinh H."/>
            <person name="Ebong V.E."/>
            <person name="Edwards J.R."/>
            <person name="Egan A."/>
            <person name="El-Daye J."/>
            <person name="Escobedo L."/>
            <person name="Fernandez S."/>
            <person name="Fernando P.R."/>
            <person name="Flagg N."/>
            <person name="Forbes L.D."/>
            <person name="Fowler R.G."/>
            <person name="Fu Q."/>
            <person name="Gabisi R.A."/>
            <person name="Ganer J."/>
            <person name="Garbino Pronczuk A."/>
            <person name="Garcia R.M."/>
            <person name="Garner T."/>
            <person name="Garrett T.E."/>
            <person name="Gonzalez D.A."/>
            <person name="Hamid H."/>
            <person name="Hawkins E.S."/>
            <person name="Hirani K."/>
            <person name="Hogues M.E."/>
            <person name="Hollins B."/>
            <person name="Hsiao C.-H."/>
            <person name="Jabil R."/>
            <person name="James M.L."/>
            <person name="Jhangiani S.N."/>
            <person name="Johnson B."/>
            <person name="Johnson Q."/>
            <person name="Joshi V."/>
            <person name="Kalu J.B."/>
            <person name="Kam C."/>
            <person name="Kashfia A."/>
            <person name="Keebler J."/>
            <person name="Kisamo H."/>
            <person name="Kovar C.L."/>
            <person name="Lago L.A."/>
            <person name="Lai C.-Y."/>
            <person name="Laidlaw J."/>
            <person name="Lara F."/>
            <person name="Le T.-K."/>
            <person name="Lee S.L."/>
            <person name="Legall F.H."/>
            <person name="Lemon S.J."/>
            <person name="Lewis L.R."/>
            <person name="Li B."/>
            <person name="Liu Y."/>
            <person name="Liu Y.-S."/>
            <person name="Lopez J."/>
            <person name="Lozado R.J."/>
            <person name="Lu J."/>
            <person name="Madu R.C."/>
            <person name="Maheshwari M."/>
            <person name="Maheshwari R."/>
            <person name="Malloy K."/>
            <person name="Martinez E."/>
            <person name="Mathew T."/>
            <person name="Mercado I.C."/>
            <person name="Mercado C."/>
            <person name="Meyer B."/>
            <person name="Montgomery K."/>
            <person name="Morgan M.B."/>
            <person name="Munidasa M."/>
            <person name="Nazareth L.V."/>
            <person name="Nelson J."/>
            <person name="Ng B.M."/>
            <person name="Nguyen N.B."/>
            <person name="Nguyen P.Q."/>
            <person name="Nguyen T."/>
            <person name="Obregon M."/>
            <person name="Okwuonu G.O."/>
            <person name="Onwere C.G."/>
            <person name="Orozco G."/>
            <person name="Parra A."/>
            <person name="Patel S."/>
            <person name="Patil S."/>
            <person name="Perez A."/>
            <person name="Perez Y."/>
            <person name="Pham C."/>
            <person name="Primus E.L."/>
            <person name="Pu L.-L."/>
            <person name="Puazo M."/>
            <person name="Qin X."/>
            <person name="Quiroz J.B."/>
            <person name="Reese J."/>
            <person name="Richards S."/>
            <person name="Rives C.M."/>
            <person name="Robberts R."/>
            <person name="Ruiz S.J."/>
            <person name="Ruiz M.J."/>
            <person name="Santibanez J."/>
            <person name="Schneider B.W."/>
            <person name="Sisson I."/>
            <person name="Smith M."/>
            <person name="Sodergren E."/>
            <person name="Song X.-Z."/>
            <person name="Song B.B."/>
            <person name="Summersgill H."/>
            <person name="Thelus R."/>
            <person name="Thornton R.D."/>
            <person name="Trejos Z.Y."/>
            <person name="Usmani K."/>
            <person name="Vattathil S."/>
            <person name="Villasana D."/>
            <person name="Walker D.L."/>
            <person name="Wang S."/>
            <person name="Wang K."/>
            <person name="White C.S."/>
            <person name="Williams A.C."/>
            <person name="Williamson J."/>
            <person name="Wilson K."/>
            <person name="Woghiren I.O."/>
            <person name="Woodworth J.R."/>
            <person name="Worley K.C."/>
            <person name="Wright R.A."/>
            <person name="Wu W."/>
            <person name="Young L."/>
            <person name="Zhang L."/>
            <person name="Zhang J."/>
            <person name="Zhu Y."/>
            <person name="Muzny D.M."/>
            <person name="Weinstock G."/>
            <person name="Gibbs R.A."/>
        </authorList>
    </citation>
    <scope>NUCLEOTIDE SEQUENCE [LARGE SCALE GENOMIC DNA]</scope>
    <source>
        <strain evidence="4">LSR1</strain>
    </source>
</reference>
<accession>A0A8R2NJS1</accession>
<keyword evidence="2" id="KW-0677">Repeat</keyword>
<proteinExistence type="predicted"/>
<dbReference type="InterPro" id="IPR015915">
    <property type="entry name" value="Kelch-typ_b-propeller"/>
</dbReference>
<organism evidence="3 4">
    <name type="scientific">Acyrthosiphon pisum</name>
    <name type="common">Pea aphid</name>
    <dbReference type="NCBI Taxonomy" id="7029"/>
    <lineage>
        <taxon>Eukaryota</taxon>
        <taxon>Metazoa</taxon>
        <taxon>Ecdysozoa</taxon>
        <taxon>Arthropoda</taxon>
        <taxon>Hexapoda</taxon>
        <taxon>Insecta</taxon>
        <taxon>Pterygota</taxon>
        <taxon>Neoptera</taxon>
        <taxon>Paraneoptera</taxon>
        <taxon>Hemiptera</taxon>
        <taxon>Sternorrhyncha</taxon>
        <taxon>Aphidomorpha</taxon>
        <taxon>Aphidoidea</taxon>
        <taxon>Aphididae</taxon>
        <taxon>Macrosiphini</taxon>
        <taxon>Acyrthosiphon</taxon>
    </lineage>
</organism>
<dbReference type="GeneID" id="100571818"/>
<dbReference type="OrthoDB" id="45365at2759"/>
<dbReference type="Gene3D" id="2.120.10.80">
    <property type="entry name" value="Kelch-type beta propeller"/>
    <property type="match status" value="1"/>
</dbReference>
<dbReference type="SUPFAM" id="SSF117281">
    <property type="entry name" value="Kelch motif"/>
    <property type="match status" value="1"/>
</dbReference>
<dbReference type="EnsemblMetazoa" id="XM_029485455.1">
    <property type="protein sequence ID" value="XP_029341315.1"/>
    <property type="gene ID" value="LOC100571818"/>
</dbReference>
<evidence type="ECO:0000313" key="4">
    <source>
        <dbReference type="Proteomes" id="UP000007819"/>
    </source>
</evidence>
<protein>
    <submittedName>
        <fullName evidence="3">Uncharacterized protein</fullName>
    </submittedName>
</protein>
<sequence>MCSSLAFTSENYIIQKVLKEPILNNNPKCKEYINEVLHFHSPKRHQSDQVIPIQKRIRYKPRLEDKVILVVSGNVGKYSDSTEWYDPKVNRWKLKAKLLRTPTKRILASVTVSKNNVVFTVGGYCSGSYLQSFFVLDLFSESPCCKPIDDMLVKRSKLGVGVINNNLYAVGGFDGTNCLNSAEVFDDSTKK</sequence>
<dbReference type="Pfam" id="PF01344">
    <property type="entry name" value="Kelch_1"/>
    <property type="match status" value="1"/>
</dbReference>
<dbReference type="RefSeq" id="XP_029341315.1">
    <property type="nucleotide sequence ID" value="XM_029485455.1"/>
</dbReference>
<dbReference type="Proteomes" id="UP000007819">
    <property type="component" value="Chromosome X"/>
</dbReference>